<reference evidence="4 5" key="1">
    <citation type="submission" date="2019-07" db="EMBL/GenBank/DDBJ databases">
        <title>Thalassofilum flectens gen. nov., sp. nov., a novel moderate thermophilic anaerobe from a shallow sea hot spring in Kunashir Island (Russia), representing a new family in the order Bacteroidales, and proposal of Thalassofilacea fam. nov.</title>
        <authorList>
            <person name="Kochetkova T.V."/>
            <person name="Podosokorskaya O.A."/>
            <person name="Novikov A."/>
            <person name="Elcheninov A.G."/>
            <person name="Toshchakov S.V."/>
            <person name="Kublanov I.V."/>
        </authorList>
    </citation>
    <scope>NUCLEOTIDE SEQUENCE [LARGE SCALE GENOMIC DNA]</scope>
    <source>
        <strain evidence="4 5">38-H</strain>
    </source>
</reference>
<evidence type="ECO:0000313" key="4">
    <source>
        <dbReference type="EMBL" id="QKG79713.1"/>
    </source>
</evidence>
<dbReference type="FunFam" id="3.40.50.720:FF:000336">
    <property type="entry name" value="Aldehyde reductase"/>
    <property type="match status" value="1"/>
</dbReference>
<gene>
    <name evidence="4" type="ORF">FHG85_05370</name>
</gene>
<organism evidence="4 5">
    <name type="scientific">Tenuifilum thalassicum</name>
    <dbReference type="NCBI Taxonomy" id="2590900"/>
    <lineage>
        <taxon>Bacteria</taxon>
        <taxon>Pseudomonadati</taxon>
        <taxon>Bacteroidota</taxon>
        <taxon>Bacteroidia</taxon>
        <taxon>Bacteroidales</taxon>
        <taxon>Tenuifilaceae</taxon>
        <taxon>Tenuifilum</taxon>
    </lineage>
</organism>
<dbReference type="Gene3D" id="3.40.50.720">
    <property type="entry name" value="NAD(P)-binding Rossmann-like Domain"/>
    <property type="match status" value="1"/>
</dbReference>
<keyword evidence="5" id="KW-1185">Reference proteome</keyword>
<dbReference type="RefSeq" id="WP_173073741.1">
    <property type="nucleotide sequence ID" value="NZ_CP041345.1"/>
</dbReference>
<dbReference type="EMBL" id="CP041345">
    <property type="protein sequence ID" value="QKG79713.1"/>
    <property type="molecule type" value="Genomic_DNA"/>
</dbReference>
<accession>A0A7D3XZ70</accession>
<dbReference type="PANTHER" id="PTHR10366">
    <property type="entry name" value="NAD DEPENDENT EPIMERASE/DEHYDRATASE"/>
    <property type="match status" value="1"/>
</dbReference>
<feature type="domain" description="NAD-dependent epimerase/dehydratase" evidence="3">
    <location>
        <begin position="5"/>
        <end position="243"/>
    </location>
</feature>
<dbReference type="Proteomes" id="UP000500961">
    <property type="component" value="Chromosome"/>
</dbReference>
<keyword evidence="1" id="KW-0560">Oxidoreductase</keyword>
<evidence type="ECO:0000256" key="1">
    <source>
        <dbReference type="ARBA" id="ARBA00023002"/>
    </source>
</evidence>
<proteinExistence type="inferred from homology"/>
<dbReference type="CDD" id="cd05227">
    <property type="entry name" value="AR_SDR_e"/>
    <property type="match status" value="1"/>
</dbReference>
<dbReference type="KEGG" id="ttz:FHG85_05370"/>
<dbReference type="InterPro" id="IPR036291">
    <property type="entry name" value="NAD(P)-bd_dom_sf"/>
</dbReference>
<dbReference type="PANTHER" id="PTHR10366:SF564">
    <property type="entry name" value="STEROL-4-ALPHA-CARBOXYLATE 3-DEHYDROGENASE, DECARBOXYLATING"/>
    <property type="match status" value="1"/>
</dbReference>
<protein>
    <submittedName>
        <fullName evidence="4">Aldehyde reductase</fullName>
    </submittedName>
</protein>
<sequence>MEKTILVTGGTGYIGSWVVKELLEKGYRVRVNVRSMEKVEKYAHIKNLPNADSHLEIFEADLLVDGSFDKAADGADAIIHLASPFTLRFKDPLKDLVEPAVKGTRNVLNAANKSATVKRVVLTSSVAAVHGDNIDMMELGVKEFTEEHFNTTSSLKHQPYSFSKVQAEKEAWKIHSEQDKWSLVVINPSFVMGPSLTGRSNSESLQLMKDLLSGKYRFGAPELYFGFVDVRDVAKAHVLALENENLTGRFILAERVASFMDLVAVVNRNFPKQYKLPKMVAPKPLLLLVSRMFGLTPKFVKRNVGHPIAFNTNRSKQELGLAYTPFEQTVVDMVKQYREN</sequence>
<dbReference type="AlphaFoldDB" id="A0A7D3XZ70"/>
<dbReference type="SUPFAM" id="SSF51735">
    <property type="entry name" value="NAD(P)-binding Rossmann-fold domains"/>
    <property type="match status" value="1"/>
</dbReference>
<comment type="similarity">
    <text evidence="2">Belongs to the NAD(P)-dependent epimerase/dehydratase family. Dihydroflavonol-4-reductase subfamily.</text>
</comment>
<dbReference type="Pfam" id="PF01370">
    <property type="entry name" value="Epimerase"/>
    <property type="match status" value="1"/>
</dbReference>
<evidence type="ECO:0000256" key="2">
    <source>
        <dbReference type="ARBA" id="ARBA00023445"/>
    </source>
</evidence>
<dbReference type="InterPro" id="IPR050425">
    <property type="entry name" value="NAD(P)_dehydrat-like"/>
</dbReference>
<name>A0A7D3XZ70_9BACT</name>
<evidence type="ECO:0000313" key="5">
    <source>
        <dbReference type="Proteomes" id="UP000500961"/>
    </source>
</evidence>
<dbReference type="InterPro" id="IPR001509">
    <property type="entry name" value="Epimerase_deHydtase"/>
</dbReference>
<evidence type="ECO:0000259" key="3">
    <source>
        <dbReference type="Pfam" id="PF01370"/>
    </source>
</evidence>
<dbReference type="GO" id="GO:0016616">
    <property type="term" value="F:oxidoreductase activity, acting on the CH-OH group of donors, NAD or NADP as acceptor"/>
    <property type="evidence" value="ECO:0007669"/>
    <property type="project" value="TreeGrafter"/>
</dbReference>